<dbReference type="InterPro" id="IPR006860">
    <property type="entry name" value="FecR"/>
</dbReference>
<dbReference type="Gene3D" id="2.60.120.1440">
    <property type="match status" value="1"/>
</dbReference>
<protein>
    <submittedName>
        <fullName evidence="4">FecR family protein</fullName>
    </submittedName>
</protein>
<dbReference type="Proteomes" id="UP000182248">
    <property type="component" value="Unassembled WGS sequence"/>
</dbReference>
<evidence type="ECO:0000259" key="2">
    <source>
        <dbReference type="Pfam" id="PF04773"/>
    </source>
</evidence>
<feature type="domain" description="FecR protein" evidence="2">
    <location>
        <begin position="177"/>
        <end position="272"/>
    </location>
</feature>
<evidence type="ECO:0000313" key="4">
    <source>
        <dbReference type="EMBL" id="SFW71509.1"/>
    </source>
</evidence>
<dbReference type="PANTHER" id="PTHR30273:SF2">
    <property type="entry name" value="PROTEIN FECR"/>
    <property type="match status" value="1"/>
</dbReference>
<dbReference type="RefSeq" id="WP_072318827.1">
    <property type="nucleotide sequence ID" value="NZ_FPJE01000025.1"/>
</dbReference>
<feature type="domain" description="Protein FecR C-terminal" evidence="3">
    <location>
        <begin position="321"/>
        <end position="390"/>
    </location>
</feature>
<keyword evidence="1" id="KW-0812">Transmembrane</keyword>
<dbReference type="InterPro" id="IPR012373">
    <property type="entry name" value="Ferrdict_sens_TM"/>
</dbReference>
<dbReference type="STRING" id="1150368.SAMN02927921_03578"/>
<dbReference type="GO" id="GO:0016989">
    <property type="term" value="F:sigma factor antagonist activity"/>
    <property type="evidence" value="ECO:0007669"/>
    <property type="project" value="TreeGrafter"/>
</dbReference>
<dbReference type="PANTHER" id="PTHR30273">
    <property type="entry name" value="PERIPLASMIC SIGNAL SENSOR AND SIGMA FACTOR ACTIVATOR FECR-RELATED"/>
    <property type="match status" value="1"/>
</dbReference>
<dbReference type="AlphaFoldDB" id="A0A1K1RHK9"/>
<reference evidence="4 5" key="1">
    <citation type="submission" date="2016-11" db="EMBL/GenBank/DDBJ databases">
        <authorList>
            <person name="Jaros S."/>
            <person name="Januszkiewicz K."/>
            <person name="Wedrychowicz H."/>
        </authorList>
    </citation>
    <scope>NUCLEOTIDE SEQUENCE [LARGE SCALE GENOMIC DNA]</scope>
    <source>
        <strain evidence="4 5">CGMCC 1.12145</strain>
    </source>
</reference>
<feature type="transmembrane region" description="Helical" evidence="1">
    <location>
        <begin position="86"/>
        <end position="103"/>
    </location>
</feature>
<keyword evidence="5" id="KW-1185">Reference proteome</keyword>
<sequence length="391" mass="45272">MPNPEIEYLLVKYLSKDANSIELDILNKWIEDPENEKVFREFIKTHYAIILYMNNDQDQNNDIKKYLIKEIRKDKNVIYHRRFRKLMAYAAMAILFFAVGYLFEYNVFSGKEDFTKVSKTEGAVTIQMENGDIKTIDTEGEYPVTDDNGKRLGTIRNGKLMYTKKDFSGGKKIVYNTLNVPNGKRFDIVLSDGTHVFLNSGSSLKYPVVFPENGKRKVYLEGEAFFDVTHHREHPFVVRAQNLHVEVLGTTFNLSNYSEDDDTSVVLVNGAVSLSSSTPGYEQEKLLLQPGYKGILNKQSKQLSRSRVNTALYTSWMKGEIILRHESFDNIVEKLERYYNVNIINNNDSLKYEKFNATIKPGEESIEQVLRYFNAAYKINYEIIENRIVIN</sequence>
<dbReference type="Gene3D" id="3.55.50.30">
    <property type="match status" value="1"/>
</dbReference>
<dbReference type="Pfam" id="PF16344">
    <property type="entry name" value="FecR_C"/>
    <property type="match status" value="1"/>
</dbReference>
<dbReference type="OrthoDB" id="651134at2"/>
<evidence type="ECO:0000256" key="1">
    <source>
        <dbReference type="SAM" id="Phobius"/>
    </source>
</evidence>
<proteinExistence type="predicted"/>
<keyword evidence="1" id="KW-0472">Membrane</keyword>
<dbReference type="Pfam" id="PF04773">
    <property type="entry name" value="FecR"/>
    <property type="match status" value="1"/>
</dbReference>
<gene>
    <name evidence="4" type="ORF">SAMN02927921_03578</name>
</gene>
<name>A0A1K1RHK9_9FLAO</name>
<evidence type="ECO:0000313" key="5">
    <source>
        <dbReference type="Proteomes" id="UP000182248"/>
    </source>
</evidence>
<keyword evidence="1" id="KW-1133">Transmembrane helix</keyword>
<organism evidence="4 5">
    <name type="scientific">Sinomicrobium oceani</name>
    <dbReference type="NCBI Taxonomy" id="1150368"/>
    <lineage>
        <taxon>Bacteria</taxon>
        <taxon>Pseudomonadati</taxon>
        <taxon>Bacteroidota</taxon>
        <taxon>Flavobacteriia</taxon>
        <taxon>Flavobacteriales</taxon>
        <taxon>Flavobacteriaceae</taxon>
        <taxon>Sinomicrobium</taxon>
    </lineage>
</organism>
<dbReference type="EMBL" id="FPJE01000025">
    <property type="protein sequence ID" value="SFW71509.1"/>
    <property type="molecule type" value="Genomic_DNA"/>
</dbReference>
<accession>A0A1K1RHK9</accession>
<dbReference type="InterPro" id="IPR032508">
    <property type="entry name" value="FecR_C"/>
</dbReference>
<evidence type="ECO:0000259" key="3">
    <source>
        <dbReference type="Pfam" id="PF16344"/>
    </source>
</evidence>